<evidence type="ECO:0000256" key="1">
    <source>
        <dbReference type="ARBA" id="ARBA00022679"/>
    </source>
</evidence>
<reference evidence="4" key="1">
    <citation type="submission" date="2022-01" db="EMBL/GenBank/DDBJ databases">
        <title>Novel species in genus Dyadobacter.</title>
        <authorList>
            <person name="Ma C."/>
        </authorList>
    </citation>
    <scope>NUCLEOTIDE SEQUENCE</scope>
    <source>
        <strain evidence="4">CY357</strain>
    </source>
</reference>
<dbReference type="PANTHER" id="PTHR43877">
    <property type="entry name" value="AMINOALKYLPHOSPHONATE N-ACETYLTRANSFERASE-RELATED-RELATED"/>
    <property type="match status" value="1"/>
</dbReference>
<dbReference type="Pfam" id="PF00583">
    <property type="entry name" value="Acetyltransf_1"/>
    <property type="match status" value="1"/>
</dbReference>
<evidence type="ECO:0000313" key="5">
    <source>
        <dbReference type="Proteomes" id="UP001139411"/>
    </source>
</evidence>
<dbReference type="RefSeq" id="WP_235178369.1">
    <property type="nucleotide sequence ID" value="NZ_JAKFFV010000008.1"/>
</dbReference>
<dbReference type="PANTHER" id="PTHR43877:SF2">
    <property type="entry name" value="AMINOALKYLPHOSPHONATE N-ACETYLTRANSFERASE-RELATED"/>
    <property type="match status" value="1"/>
</dbReference>
<dbReference type="GO" id="GO:0016747">
    <property type="term" value="F:acyltransferase activity, transferring groups other than amino-acyl groups"/>
    <property type="evidence" value="ECO:0007669"/>
    <property type="project" value="InterPro"/>
</dbReference>
<feature type="domain" description="N-acetyltransferase" evidence="3">
    <location>
        <begin position="1"/>
        <end position="147"/>
    </location>
</feature>
<protein>
    <submittedName>
        <fullName evidence="4">GNAT family N-acetyltransferase</fullName>
    </submittedName>
</protein>
<dbReference type="InterPro" id="IPR000182">
    <property type="entry name" value="GNAT_dom"/>
</dbReference>
<comment type="caution">
    <text evidence="4">The sequence shown here is derived from an EMBL/GenBank/DDBJ whole genome shotgun (WGS) entry which is preliminary data.</text>
</comment>
<accession>A0A9X1QE69</accession>
<dbReference type="AlphaFoldDB" id="A0A9X1QE69"/>
<gene>
    <name evidence="4" type="ORF">L0661_15355</name>
</gene>
<dbReference type="Proteomes" id="UP001139411">
    <property type="component" value="Unassembled WGS sequence"/>
</dbReference>
<keyword evidence="2" id="KW-0012">Acyltransferase</keyword>
<proteinExistence type="predicted"/>
<dbReference type="SUPFAM" id="SSF55729">
    <property type="entry name" value="Acyl-CoA N-acyltransferases (Nat)"/>
    <property type="match status" value="1"/>
</dbReference>
<name>A0A9X1QE69_9BACT</name>
<dbReference type="InterPro" id="IPR050832">
    <property type="entry name" value="Bact_Acetyltransf"/>
</dbReference>
<dbReference type="CDD" id="cd04301">
    <property type="entry name" value="NAT_SF"/>
    <property type="match status" value="1"/>
</dbReference>
<dbReference type="EMBL" id="JAKFFV010000008">
    <property type="protein sequence ID" value="MCF2499696.1"/>
    <property type="molecule type" value="Genomic_DNA"/>
</dbReference>
<dbReference type="Gene3D" id="3.40.630.30">
    <property type="match status" value="1"/>
</dbReference>
<dbReference type="PROSITE" id="PS51186">
    <property type="entry name" value="GNAT"/>
    <property type="match status" value="1"/>
</dbReference>
<organism evidence="4 5">
    <name type="scientific">Dyadobacter chenhuakuii</name>
    <dbReference type="NCBI Taxonomy" id="2909339"/>
    <lineage>
        <taxon>Bacteria</taxon>
        <taxon>Pseudomonadati</taxon>
        <taxon>Bacteroidota</taxon>
        <taxon>Cytophagia</taxon>
        <taxon>Cytophagales</taxon>
        <taxon>Spirosomataceae</taxon>
        <taxon>Dyadobacter</taxon>
    </lineage>
</organism>
<evidence type="ECO:0000259" key="3">
    <source>
        <dbReference type="PROSITE" id="PS51186"/>
    </source>
</evidence>
<keyword evidence="1" id="KW-0808">Transferase</keyword>
<evidence type="ECO:0000313" key="4">
    <source>
        <dbReference type="EMBL" id="MCF2499696.1"/>
    </source>
</evidence>
<sequence>MIRTNSENPDFKKLTDQLDDELCAIYNTNKADYEDYNRITNLPTVLLAYENNTVIGCGCFKIYDESTIELKRMFVVPAFRGKGIASTMVRELEQWAIELGYKNAVLETGTGQPQAIAMYQKLGYTNAEKPGQNEEIGHSVFMVKRLV</sequence>
<evidence type="ECO:0000256" key="2">
    <source>
        <dbReference type="ARBA" id="ARBA00023315"/>
    </source>
</evidence>
<dbReference type="InterPro" id="IPR016181">
    <property type="entry name" value="Acyl_CoA_acyltransferase"/>
</dbReference>